<dbReference type="GeneID" id="30902399"/>
<keyword evidence="8" id="KW-0805">Transcription regulation</keyword>
<comment type="domain">
    <text evidence="8">The nuclear export signal is CRM1-dependent.</text>
</comment>
<dbReference type="EMBL" id="LT608135">
    <property type="protein sequence ID" value="SCO83507.1"/>
    <property type="molecule type" value="Genomic_DNA"/>
</dbReference>
<comment type="subcellular location">
    <subcellularLocation>
        <location evidence="2 8">Host cytoplasm</location>
    </subcellularLocation>
    <subcellularLocation>
        <location evidence="1 8">Host nucleus</location>
    </subcellularLocation>
    <subcellularLocation>
        <location evidence="8">Virion tegument</location>
    </subcellularLocation>
    <text evidence="8">Major tegument protein of the virion. Undergoes nucleocytoplasmic shuttling during infection. Localizes to the major sites of transcription in the infected cell nucleus.</text>
</comment>
<keyword evidence="4 8" id="KW-1048">Host nucleus</keyword>
<dbReference type="GO" id="GO:0003723">
    <property type="term" value="F:RNA binding"/>
    <property type="evidence" value="ECO:0007669"/>
    <property type="project" value="UniProtKB-UniRule"/>
</dbReference>
<protein>
    <recommendedName>
        <fullName evidence="8">Tegument protein UL47</fullName>
    </recommendedName>
</protein>
<keyword evidence="6 8" id="KW-0946">Virion</keyword>
<organism evidence="10">
    <name type="scientific">Spheniscid alphaherpesvirus 1</name>
    <dbReference type="NCBI Taxonomy" id="2560777"/>
    <lineage>
        <taxon>Viruses</taxon>
        <taxon>Duplodnaviria</taxon>
        <taxon>Heunggongvirae</taxon>
        <taxon>Peploviricota</taxon>
        <taxon>Herviviricetes</taxon>
        <taxon>Herpesvirales</taxon>
        <taxon>Orthoherpesviridae</taxon>
        <taxon>Alphaherpesvirinae</taxon>
        <taxon>Mardivirus</taxon>
        <taxon>Mardivirus spheniscidalpha1</taxon>
    </lineage>
</organism>
<evidence type="ECO:0000256" key="8">
    <source>
        <dbReference type="RuleBase" id="RU369113"/>
    </source>
</evidence>
<name>A0A1R3TAV8_9ALPH</name>
<evidence type="ECO:0000256" key="7">
    <source>
        <dbReference type="ARBA" id="ARBA00023200"/>
    </source>
</evidence>
<keyword evidence="8" id="KW-0804">Transcription</keyword>
<proteinExistence type="inferred from homology"/>
<keyword evidence="7 8" id="KW-1035">Host cytoplasm</keyword>
<sequence length="771" mass="86350">MNRRPSSRRINDDHRTIRRPRRSQEQRQSPYEPVPQTSLTVRSRRRSGRQFGVTVSDDVSSDTNADTNRGQEYPDMQPIAGNVNNTERGPSTGSTPGFWGYLRQAFGNGDAASGTTDPGQQQPPSYNRRRESRHYLADEYEDHSTNPGYAEDSIMEDSEDDEDQMDRDDESSSDEAEDNYEGETDPFARNETAGDHSHMETGIIDDPDQPYDDDWAVRVGRGYRPPAAMTNEDDDAAVLDEADYRTSPPPDAAPRLLPCLKGSILLADLLERIPWTTMLRGMREAEANSEDKLWLTRNTFYGKISAWPSNDIQYPSGNMYFAKTPIPYGLWMRTARQSYATMFVLTVKSLQESVTKSRISHTTAIEFVLDSAVRIAVNCHSFAKRFKRLRVRQDNSGGADRVSLQSEEWYARNTYLRPVNDGAARLFVRDKIGPARGAVAAILRSSYGSLIFWPHIREAIQSPGRKYLRYVLANIQDADVALMARCDPKKPGLLKNERDIIAICLTVGASAMERALQFLYASLGYRLHPGDRDPEYTAVLAHRPFLFLPMGSETLMNAESEVMEPLLDNVSGGTIAIGSTVVEAYYAMRSSMTELMSELIEAHDAENGETFSSVLAAYVVILQRFLGHLNMLTNVLAWTSLYGGQKVNIHSDALLRYSTVMKIAAPLYTPKHLDEFWKEREQVMRDLALTPRHDSPPITENAVKSVPPLIDLSTFPPRGTDRGSMLGPEVPFPSAIAGAREVVLGEPAMKATHAHVTGRRAMGISGRRMRY</sequence>
<evidence type="ECO:0000256" key="1">
    <source>
        <dbReference type="ARBA" id="ARBA00004147"/>
    </source>
</evidence>
<dbReference type="GO" id="GO:0019033">
    <property type="term" value="C:viral tegument"/>
    <property type="evidence" value="ECO:0007669"/>
    <property type="project" value="UniProtKB-SubCell"/>
</dbReference>
<dbReference type="RefSeq" id="YP_009342356.1">
    <property type="nucleotide sequence ID" value="NC_033464.1"/>
</dbReference>
<dbReference type="KEGG" id="vg:30902399"/>
<evidence type="ECO:0000313" key="10">
    <source>
        <dbReference type="EMBL" id="SCO83507.1"/>
    </source>
</evidence>
<evidence type="ECO:0000256" key="5">
    <source>
        <dbReference type="ARBA" id="ARBA00022580"/>
    </source>
</evidence>
<gene>
    <name evidence="10" type="primary">UL47</name>
</gene>
<evidence type="ECO:0000256" key="6">
    <source>
        <dbReference type="ARBA" id="ARBA00022844"/>
    </source>
</evidence>
<reference evidence="10" key="1">
    <citation type="submission" date="2016-08" db="EMBL/GenBank/DDBJ databases">
        <authorList>
            <person name="Seilhamer J.J."/>
        </authorList>
    </citation>
    <scope>NUCLEOTIDE SEQUENCE [LARGE SCALE GENOMIC DNA]</scope>
    <source>
        <strain evidence="10">Lib01004</strain>
    </source>
</reference>
<feature type="region of interest" description="Disordered" evidence="9">
    <location>
        <begin position="1"/>
        <end position="211"/>
    </location>
</feature>
<evidence type="ECO:0000256" key="3">
    <source>
        <dbReference type="ARBA" id="ARBA00005238"/>
    </source>
</evidence>
<comment type="subunit">
    <text evidence="8">Interacts with US3 kinase. Interacts with UL31 and UL34; these interactions seem important for efficient virion nuclear egress. Interacts with UL41/VHS.</text>
</comment>
<accession>A0A1R3TAV8</accession>
<evidence type="ECO:0000256" key="9">
    <source>
        <dbReference type="SAM" id="MobiDB-lite"/>
    </source>
</evidence>
<keyword evidence="11" id="KW-1185">Reference proteome</keyword>
<keyword evidence="8" id="KW-0426">Late protein</keyword>
<keyword evidence="5 8" id="KW-0920">Virion tegument</keyword>
<dbReference type="OrthoDB" id="14517at10239"/>
<dbReference type="Proteomes" id="UP000203542">
    <property type="component" value="Segment"/>
</dbReference>
<keyword evidence="8" id="KW-0694">RNA-binding</keyword>
<dbReference type="InterPro" id="IPR005029">
    <property type="entry name" value="Herpes_UL47"/>
</dbReference>
<feature type="compositionally biased region" description="Basic and acidic residues" evidence="9">
    <location>
        <begin position="186"/>
        <end position="199"/>
    </location>
</feature>
<evidence type="ECO:0000256" key="4">
    <source>
        <dbReference type="ARBA" id="ARBA00022562"/>
    </source>
</evidence>
<feature type="compositionally biased region" description="Polar residues" evidence="9">
    <location>
        <begin position="113"/>
        <end position="125"/>
    </location>
</feature>
<dbReference type="Pfam" id="PF03362">
    <property type="entry name" value="Herpes_UL47"/>
    <property type="match status" value="1"/>
</dbReference>
<dbReference type="GO" id="GO:0006355">
    <property type="term" value="P:regulation of DNA-templated transcription"/>
    <property type="evidence" value="ECO:0007669"/>
    <property type="project" value="UniProtKB-UniRule"/>
</dbReference>
<evidence type="ECO:0000313" key="11">
    <source>
        <dbReference type="Proteomes" id="UP000203542"/>
    </source>
</evidence>
<feature type="compositionally biased region" description="Polar residues" evidence="9">
    <location>
        <begin position="82"/>
        <end position="95"/>
    </location>
</feature>
<feature type="compositionally biased region" description="Acidic residues" evidence="9">
    <location>
        <begin position="153"/>
        <end position="184"/>
    </location>
</feature>
<evidence type="ECO:0000256" key="2">
    <source>
        <dbReference type="ARBA" id="ARBA00004192"/>
    </source>
</evidence>
<comment type="similarity">
    <text evidence="3 8">Belongs to the alphaherpesvirinae HHV-1 UL47 family.</text>
</comment>
<feature type="compositionally biased region" description="Polar residues" evidence="9">
    <location>
        <begin position="57"/>
        <end position="70"/>
    </location>
</feature>
<comment type="function">
    <text evidence="8">Tegument protein that can bind to various RNA transcripts. Plays a role in the attenuation of selective viral and cellular mRNA degradation by modulating the activity of host shutoff RNase UL41/VHS. Also plays a role in the primary envelopment of virions in the perinuclear space, probably by interacting with two nuclear egress proteins UL31 and UL34.</text>
</comment>
<dbReference type="GO" id="GO:0042025">
    <property type="term" value="C:host cell nucleus"/>
    <property type="evidence" value="ECO:0007669"/>
    <property type="project" value="UniProtKB-SubCell"/>
</dbReference>
<dbReference type="GO" id="GO:0030430">
    <property type="term" value="C:host cell cytoplasm"/>
    <property type="evidence" value="ECO:0007669"/>
    <property type="project" value="UniProtKB-SubCell"/>
</dbReference>